<keyword evidence="2" id="KW-0169">Cobalamin biosynthesis</keyword>
<dbReference type="Pfam" id="PF02571">
    <property type="entry name" value="CbiJ"/>
    <property type="match status" value="1"/>
</dbReference>
<keyword evidence="3 4" id="KW-0560">Oxidoreductase</keyword>
<keyword evidence="5" id="KW-1185">Reference proteome</keyword>
<dbReference type="NCBIfam" id="NF005968">
    <property type="entry name" value="PRK08057.1-2"/>
    <property type="match status" value="1"/>
</dbReference>
<evidence type="ECO:0000256" key="3">
    <source>
        <dbReference type="ARBA" id="ARBA00023002"/>
    </source>
</evidence>
<gene>
    <name evidence="4" type="ORF">RZ517_08700</name>
</gene>
<name>A0ABZ2HLM4_9RHOB</name>
<dbReference type="Proteomes" id="UP001364156">
    <property type="component" value="Chromosome"/>
</dbReference>
<evidence type="ECO:0000313" key="4">
    <source>
        <dbReference type="EMBL" id="WWR48233.1"/>
    </source>
</evidence>
<organism evidence="4 5">
    <name type="scientific">Roseovarius phycicola</name>
    <dbReference type="NCBI Taxonomy" id="3080976"/>
    <lineage>
        <taxon>Bacteria</taxon>
        <taxon>Pseudomonadati</taxon>
        <taxon>Pseudomonadota</taxon>
        <taxon>Alphaproteobacteria</taxon>
        <taxon>Rhodobacterales</taxon>
        <taxon>Roseobacteraceae</taxon>
        <taxon>Roseovarius</taxon>
    </lineage>
</organism>
<evidence type="ECO:0000256" key="2">
    <source>
        <dbReference type="ARBA" id="ARBA00022573"/>
    </source>
</evidence>
<dbReference type="PROSITE" id="PS51014">
    <property type="entry name" value="COBK_CBIJ"/>
    <property type="match status" value="1"/>
</dbReference>
<reference evidence="4 5" key="1">
    <citation type="submission" date="2023-10" db="EMBL/GenBank/DDBJ databases">
        <title>Roseovarius strain S88 nov., isolated from a marine algae.</title>
        <authorList>
            <person name="Lee M.W."/>
            <person name="Lee J.K."/>
            <person name="Kim J.M."/>
            <person name="Choi D.G."/>
            <person name="Baek J.H."/>
            <person name="Bayburt H."/>
            <person name="Jung J.J."/>
            <person name="Han D.M."/>
            <person name="Jeon C.O."/>
        </authorList>
    </citation>
    <scope>NUCLEOTIDE SEQUENCE [LARGE SCALE GENOMIC DNA]</scope>
    <source>
        <strain evidence="4 5">S88</strain>
    </source>
</reference>
<evidence type="ECO:0000313" key="5">
    <source>
        <dbReference type="Proteomes" id="UP001364156"/>
    </source>
</evidence>
<dbReference type="PANTHER" id="PTHR36925:SF1">
    <property type="entry name" value="COBALT-PRECORRIN-6A REDUCTASE"/>
    <property type="match status" value="1"/>
</dbReference>
<dbReference type="GO" id="GO:0016491">
    <property type="term" value="F:oxidoreductase activity"/>
    <property type="evidence" value="ECO:0007669"/>
    <property type="project" value="UniProtKB-KW"/>
</dbReference>
<dbReference type="InterPro" id="IPR003723">
    <property type="entry name" value="Precorrin-6x_reduct"/>
</dbReference>
<accession>A0ABZ2HLM4</accession>
<evidence type="ECO:0000256" key="1">
    <source>
        <dbReference type="ARBA" id="ARBA00004953"/>
    </source>
</evidence>
<sequence>MTLLLLAGTGEAKIIAQALHDKGIKARASLAGVTRAPSPLAIPTDSGGFGGENGFKSYLQTHDIKSVLDATHPFADRISHRSERICREQNIPYCQLLRPAWMPEPGDDWICLDREEEAAAHIPEGAIVFLATGRQTLLRFENLANCTLICRQIDPPDGPFPFPNGRYCIGRPPFSFDDEVSLFKELGVEWLIVKNAGGTIPRTKLEAARHLGIRVIMLNRPAQPDAKRVTTVEEALAWVQNL</sequence>
<dbReference type="EC" id="1.3.1.106" evidence="4"/>
<protein>
    <submittedName>
        <fullName evidence="4">Cobalt-precorrin-6A reductase</fullName>
        <ecNumber evidence="4">1.3.1.106</ecNumber>
    </submittedName>
</protein>
<comment type="pathway">
    <text evidence="1">Cofactor biosynthesis; adenosylcobalamin biosynthesis.</text>
</comment>
<dbReference type="PANTHER" id="PTHR36925">
    <property type="entry name" value="COBALT-PRECORRIN-6A REDUCTASE"/>
    <property type="match status" value="1"/>
</dbReference>
<dbReference type="RefSeq" id="WP_338551050.1">
    <property type="nucleotide sequence ID" value="NZ_CP146069.1"/>
</dbReference>
<dbReference type="EMBL" id="CP146069">
    <property type="protein sequence ID" value="WWR48233.1"/>
    <property type="molecule type" value="Genomic_DNA"/>
</dbReference>
<proteinExistence type="predicted"/>